<dbReference type="PROSITE" id="PS50052">
    <property type="entry name" value="GUANYLATE_KINASE_2"/>
    <property type="match status" value="1"/>
</dbReference>
<feature type="domain" description="Guanylate kinase-like" evidence="14">
    <location>
        <begin position="7"/>
        <end position="185"/>
    </location>
</feature>
<evidence type="ECO:0000313" key="15">
    <source>
        <dbReference type="EMBL" id="MWV70357.1"/>
    </source>
</evidence>
<evidence type="ECO:0000256" key="8">
    <source>
        <dbReference type="ARBA" id="ARBA00022741"/>
    </source>
</evidence>
<evidence type="ECO:0000256" key="5">
    <source>
        <dbReference type="ARBA" id="ARBA00016296"/>
    </source>
</evidence>
<comment type="function">
    <text evidence="1 13">Essential for recycling GMP and indirectly, cGMP.</text>
</comment>
<name>A0A347VPY8_9HELI</name>
<dbReference type="PROSITE" id="PS00856">
    <property type="entry name" value="GUANYLATE_KINASE_1"/>
    <property type="match status" value="1"/>
</dbReference>
<reference evidence="16" key="3">
    <citation type="submission" date="2018-04" db="EMBL/GenBank/DDBJ databases">
        <authorList>
            <person name="Sheh A."/>
            <person name="Shen Z."/>
            <person name="Mannion A.J."/>
            <person name="Fox J.G."/>
        </authorList>
    </citation>
    <scope>NUCLEOTIDE SEQUENCE</scope>
    <source>
        <strain evidence="16">MIT 97-6194</strain>
    </source>
</reference>
<evidence type="ECO:0000256" key="9">
    <source>
        <dbReference type="ARBA" id="ARBA00022777"/>
    </source>
</evidence>
<dbReference type="InterPro" id="IPR008144">
    <property type="entry name" value="Guanylate_kin-like_dom"/>
</dbReference>
<evidence type="ECO:0000256" key="12">
    <source>
        <dbReference type="ARBA" id="ARBA00048594"/>
    </source>
</evidence>
<dbReference type="CDD" id="cd00071">
    <property type="entry name" value="GMPK"/>
    <property type="match status" value="1"/>
</dbReference>
<evidence type="ECO:0000256" key="4">
    <source>
        <dbReference type="ARBA" id="ARBA00012961"/>
    </source>
</evidence>
<evidence type="ECO:0000256" key="11">
    <source>
        <dbReference type="ARBA" id="ARBA00030128"/>
    </source>
</evidence>
<protein>
    <recommendedName>
        <fullName evidence="5 13">Guanylate kinase</fullName>
        <ecNumber evidence="4 13">2.7.4.8</ecNumber>
    </recommendedName>
    <alternativeName>
        <fullName evidence="11 13">GMP kinase</fullName>
    </alternativeName>
</protein>
<accession>A0A347VPY8</accession>
<evidence type="ECO:0000256" key="13">
    <source>
        <dbReference type="HAMAP-Rule" id="MF_00328"/>
    </source>
</evidence>
<dbReference type="EMBL" id="JRMP02000003">
    <property type="protein sequence ID" value="TLD95304.1"/>
    <property type="molecule type" value="Genomic_DNA"/>
</dbReference>
<dbReference type="Proteomes" id="UP000029714">
    <property type="component" value="Unassembled WGS sequence"/>
</dbReference>
<reference evidence="16 17" key="1">
    <citation type="journal article" date="2014" name="Genome Announc.">
        <title>Draft genome sequences of eight enterohepatic helicobacter species isolated from both laboratory and wild rodents.</title>
        <authorList>
            <person name="Sheh A."/>
            <person name="Shen Z."/>
            <person name="Fox J.G."/>
        </authorList>
    </citation>
    <scope>NUCLEOTIDE SEQUENCE [LARGE SCALE GENOMIC DNA]</scope>
    <source>
        <strain evidence="16 17">MIT 97-6194</strain>
    </source>
</reference>
<dbReference type="SUPFAM" id="SSF52540">
    <property type="entry name" value="P-loop containing nucleoside triphosphate hydrolases"/>
    <property type="match status" value="1"/>
</dbReference>
<keyword evidence="17" id="KW-1185">Reference proteome</keyword>
<evidence type="ECO:0000256" key="7">
    <source>
        <dbReference type="ARBA" id="ARBA00022679"/>
    </source>
</evidence>
<dbReference type="SMART" id="SM00072">
    <property type="entry name" value="GuKc"/>
    <property type="match status" value="1"/>
</dbReference>
<keyword evidence="9 13" id="KW-0418">Kinase</keyword>
<keyword evidence="6 13" id="KW-0963">Cytoplasm</keyword>
<keyword evidence="10 13" id="KW-0067">ATP-binding</keyword>
<dbReference type="InterPro" id="IPR027417">
    <property type="entry name" value="P-loop_NTPase"/>
</dbReference>
<dbReference type="RefSeq" id="WP_034574040.1">
    <property type="nucleotide sequence ID" value="NZ_JRMP02000003.1"/>
</dbReference>
<dbReference type="InterPro" id="IPR017665">
    <property type="entry name" value="Guanylate_kinase"/>
</dbReference>
<comment type="subcellular location">
    <subcellularLocation>
        <location evidence="2 13">Cytoplasm</location>
    </subcellularLocation>
</comment>
<gene>
    <name evidence="13" type="primary">gmk</name>
    <name evidence="15" type="ORF">DCO61_10195</name>
    <name evidence="16" type="ORF">LS64_002845</name>
</gene>
<dbReference type="Gene3D" id="3.30.63.10">
    <property type="entry name" value="Guanylate Kinase phosphate binding domain"/>
    <property type="match status" value="1"/>
</dbReference>
<keyword evidence="7 13" id="KW-0808">Transferase</keyword>
<dbReference type="PANTHER" id="PTHR23117">
    <property type="entry name" value="GUANYLATE KINASE-RELATED"/>
    <property type="match status" value="1"/>
</dbReference>
<evidence type="ECO:0000256" key="3">
    <source>
        <dbReference type="ARBA" id="ARBA00005790"/>
    </source>
</evidence>
<comment type="caution">
    <text evidence="16">The sequence shown here is derived from an EMBL/GenBank/DDBJ whole genome shotgun (WGS) entry which is preliminary data.</text>
</comment>
<dbReference type="Pfam" id="PF00625">
    <property type="entry name" value="Guanylate_kin"/>
    <property type="match status" value="1"/>
</dbReference>
<dbReference type="GO" id="GO:0005829">
    <property type="term" value="C:cytosol"/>
    <property type="evidence" value="ECO:0007669"/>
    <property type="project" value="TreeGrafter"/>
</dbReference>
<evidence type="ECO:0000256" key="1">
    <source>
        <dbReference type="ARBA" id="ARBA00003531"/>
    </source>
</evidence>
<dbReference type="InterPro" id="IPR008145">
    <property type="entry name" value="GK/Ca_channel_bsu"/>
</dbReference>
<dbReference type="EMBL" id="QBIU01000002">
    <property type="protein sequence ID" value="MWV70357.1"/>
    <property type="molecule type" value="Genomic_DNA"/>
</dbReference>
<reference evidence="15 18" key="4">
    <citation type="submission" date="2019-12" db="EMBL/GenBank/DDBJ databases">
        <title>Multi-Generational Helicobacter saguini Isolates.</title>
        <authorList>
            <person name="Mannion A."/>
            <person name="Shen Z."/>
            <person name="Fox J.G."/>
        </authorList>
    </citation>
    <scope>NUCLEOTIDE SEQUENCE [LARGE SCALE GENOMIC DNA]</scope>
    <source>
        <strain evidence="15">16-048</strain>
        <strain evidence="18">16-048 (F4)</strain>
    </source>
</reference>
<dbReference type="EC" id="2.7.4.8" evidence="4 13"/>
<evidence type="ECO:0000256" key="6">
    <source>
        <dbReference type="ARBA" id="ARBA00022490"/>
    </source>
</evidence>
<evidence type="ECO:0000313" key="18">
    <source>
        <dbReference type="Proteomes" id="UP000477070"/>
    </source>
</evidence>
<dbReference type="Gene3D" id="3.40.50.300">
    <property type="entry name" value="P-loop containing nucleotide triphosphate hydrolases"/>
    <property type="match status" value="1"/>
</dbReference>
<comment type="catalytic activity">
    <reaction evidence="12 13">
        <text>GMP + ATP = GDP + ADP</text>
        <dbReference type="Rhea" id="RHEA:20780"/>
        <dbReference type="ChEBI" id="CHEBI:30616"/>
        <dbReference type="ChEBI" id="CHEBI:58115"/>
        <dbReference type="ChEBI" id="CHEBI:58189"/>
        <dbReference type="ChEBI" id="CHEBI:456216"/>
        <dbReference type="EC" id="2.7.4.8"/>
    </reaction>
</comment>
<dbReference type="InterPro" id="IPR020590">
    <property type="entry name" value="Guanylate_kinase_CS"/>
</dbReference>
<evidence type="ECO:0000259" key="14">
    <source>
        <dbReference type="PROSITE" id="PS50052"/>
    </source>
</evidence>
<reference evidence="16 17" key="2">
    <citation type="journal article" date="2016" name="Infect. Immun.">
        <title>Helicobacter saguini, a Novel Helicobacter Isolated from Cotton-Top Tamarins with Ulcerative Colitis, Has Proinflammatory Properties and Induces Typhlocolitis and Dysplasia in Gnotobiotic IL-10-/- Mice.</title>
        <authorList>
            <person name="Shen Z."/>
            <person name="Mannion A."/>
            <person name="Whary M.T."/>
            <person name="Muthupalani S."/>
            <person name="Sheh A."/>
            <person name="Feng Y."/>
            <person name="Gong G."/>
            <person name="Vandamme P."/>
            <person name="Holcombe H.R."/>
            <person name="Paster B.J."/>
            <person name="Fox J.G."/>
        </authorList>
    </citation>
    <scope>NUCLEOTIDE SEQUENCE [LARGE SCALE GENOMIC DNA]</scope>
    <source>
        <strain evidence="16 17">MIT 97-6194</strain>
    </source>
</reference>
<evidence type="ECO:0000313" key="16">
    <source>
        <dbReference type="EMBL" id="TLD95304.1"/>
    </source>
</evidence>
<dbReference type="PANTHER" id="PTHR23117:SF13">
    <property type="entry name" value="GUANYLATE KINASE"/>
    <property type="match status" value="1"/>
</dbReference>
<proteinExistence type="inferred from homology"/>
<comment type="similarity">
    <text evidence="3 13">Belongs to the guanylate kinase family.</text>
</comment>
<sequence>MKQEKSYNILIISGPSGGGKSTITKILKENIKNLYFSISTTTRKPRDGEKNGRDYFFISHKDFMHGIQSGEFLEYEEVHGHFYGTGLSQFEDAINADKFILCDVDVKGHDSIKRHYHRAKSVFITAKDIQTLESRLKARNTDSEETINKRLVNALEELKYANSFDYLLINDKIEDSKEAILHIAKSVFLLNSEGKVADLMRRYYI</sequence>
<dbReference type="GO" id="GO:0004385">
    <property type="term" value="F:GMP kinase activity"/>
    <property type="evidence" value="ECO:0007669"/>
    <property type="project" value="UniProtKB-UniRule"/>
</dbReference>
<evidence type="ECO:0000256" key="10">
    <source>
        <dbReference type="ARBA" id="ARBA00022840"/>
    </source>
</evidence>
<dbReference type="STRING" id="1548018.LS64_14735"/>
<dbReference type="HAMAP" id="MF_00328">
    <property type="entry name" value="Guanylate_kinase"/>
    <property type="match status" value="1"/>
</dbReference>
<feature type="binding site" evidence="13">
    <location>
        <begin position="14"/>
        <end position="21"/>
    </location>
    <ligand>
        <name>ATP</name>
        <dbReference type="ChEBI" id="CHEBI:30616"/>
    </ligand>
</feature>
<dbReference type="OrthoDB" id="9808150at2"/>
<dbReference type="FunFam" id="3.30.63.10:FF:000005">
    <property type="entry name" value="Guanylate kinase"/>
    <property type="match status" value="1"/>
</dbReference>
<organism evidence="16 17">
    <name type="scientific">Helicobacter saguini</name>
    <dbReference type="NCBI Taxonomy" id="1548018"/>
    <lineage>
        <taxon>Bacteria</taxon>
        <taxon>Pseudomonadati</taxon>
        <taxon>Campylobacterota</taxon>
        <taxon>Epsilonproteobacteria</taxon>
        <taxon>Campylobacterales</taxon>
        <taxon>Helicobacteraceae</taxon>
        <taxon>Helicobacter</taxon>
    </lineage>
</organism>
<evidence type="ECO:0000313" key="17">
    <source>
        <dbReference type="Proteomes" id="UP000029714"/>
    </source>
</evidence>
<dbReference type="AlphaFoldDB" id="A0A347VPY8"/>
<dbReference type="Proteomes" id="UP000477070">
    <property type="component" value="Unassembled WGS sequence"/>
</dbReference>
<keyword evidence="8 13" id="KW-0547">Nucleotide-binding</keyword>
<dbReference type="GO" id="GO:0005524">
    <property type="term" value="F:ATP binding"/>
    <property type="evidence" value="ECO:0007669"/>
    <property type="project" value="UniProtKB-UniRule"/>
</dbReference>
<dbReference type="NCBIfam" id="TIGR03263">
    <property type="entry name" value="guanyl_kin"/>
    <property type="match status" value="1"/>
</dbReference>
<evidence type="ECO:0000256" key="2">
    <source>
        <dbReference type="ARBA" id="ARBA00004496"/>
    </source>
</evidence>